<dbReference type="GO" id="GO:0043565">
    <property type="term" value="F:sequence-specific DNA binding"/>
    <property type="evidence" value="ECO:0007669"/>
    <property type="project" value="InterPro"/>
</dbReference>
<keyword evidence="1" id="KW-0547">Nucleotide-binding</keyword>
<dbReference type="InterPro" id="IPR001789">
    <property type="entry name" value="Sig_transdc_resp-reg_receiver"/>
</dbReference>
<reference evidence="10" key="1">
    <citation type="submission" date="2022-11" db="EMBL/GenBank/DDBJ databases">
        <title>Parathalassolutuus dongxingensis gen. nov., sp. nov., a novel member of family Oceanospirillaceae isolated from a coastal shrimp pond in Guangxi, China.</title>
        <authorList>
            <person name="Chen H."/>
        </authorList>
    </citation>
    <scope>NUCLEOTIDE SEQUENCE</scope>
    <source>
        <strain evidence="10">G-43</strain>
    </source>
</reference>
<evidence type="ECO:0000313" key="11">
    <source>
        <dbReference type="Proteomes" id="UP001150830"/>
    </source>
</evidence>
<feature type="coiled-coil region" evidence="7">
    <location>
        <begin position="135"/>
        <end position="162"/>
    </location>
</feature>
<evidence type="ECO:0000256" key="3">
    <source>
        <dbReference type="ARBA" id="ARBA00023015"/>
    </source>
</evidence>
<dbReference type="Pfam" id="PF02954">
    <property type="entry name" value="HTH_8"/>
    <property type="match status" value="1"/>
</dbReference>
<feature type="domain" description="Response regulatory" evidence="9">
    <location>
        <begin position="8"/>
        <end position="122"/>
    </location>
</feature>
<dbReference type="SMART" id="SM00382">
    <property type="entry name" value="AAA"/>
    <property type="match status" value="1"/>
</dbReference>
<keyword evidence="2" id="KW-0067">ATP-binding</keyword>
<keyword evidence="11" id="KW-1185">Reference proteome</keyword>
<feature type="modified residue" description="4-aspartylphosphate" evidence="6">
    <location>
        <position position="56"/>
    </location>
</feature>
<dbReference type="InterPro" id="IPR025943">
    <property type="entry name" value="Sigma_54_int_dom_ATP-bd_2"/>
</dbReference>
<dbReference type="PROSITE" id="PS00688">
    <property type="entry name" value="SIGMA54_INTERACT_3"/>
    <property type="match status" value="1"/>
</dbReference>
<dbReference type="Proteomes" id="UP001150830">
    <property type="component" value="Unassembled WGS sequence"/>
</dbReference>
<dbReference type="PROSITE" id="PS50110">
    <property type="entry name" value="RESPONSE_REGULATORY"/>
    <property type="match status" value="1"/>
</dbReference>
<evidence type="ECO:0000256" key="5">
    <source>
        <dbReference type="ARBA" id="ARBA00023163"/>
    </source>
</evidence>
<dbReference type="Gene3D" id="3.40.50.2300">
    <property type="match status" value="1"/>
</dbReference>
<dbReference type="SUPFAM" id="SSF46689">
    <property type="entry name" value="Homeodomain-like"/>
    <property type="match status" value="1"/>
</dbReference>
<keyword evidence="7" id="KW-0175">Coiled coil</keyword>
<dbReference type="InterPro" id="IPR025944">
    <property type="entry name" value="Sigma_54_int_dom_CS"/>
</dbReference>
<dbReference type="CDD" id="cd00009">
    <property type="entry name" value="AAA"/>
    <property type="match status" value="1"/>
</dbReference>
<dbReference type="Pfam" id="PF25601">
    <property type="entry name" value="AAA_lid_14"/>
    <property type="match status" value="1"/>
</dbReference>
<dbReference type="Gene3D" id="1.10.8.60">
    <property type="match status" value="1"/>
</dbReference>
<dbReference type="InterPro" id="IPR002078">
    <property type="entry name" value="Sigma_54_int"/>
</dbReference>
<evidence type="ECO:0000313" key="10">
    <source>
        <dbReference type="EMBL" id="MCY0964836.1"/>
    </source>
</evidence>
<dbReference type="SMART" id="SM00448">
    <property type="entry name" value="REC"/>
    <property type="match status" value="1"/>
</dbReference>
<dbReference type="InterPro" id="IPR002197">
    <property type="entry name" value="HTH_Fis"/>
</dbReference>
<keyword evidence="3" id="KW-0805">Transcription regulation</keyword>
<dbReference type="PANTHER" id="PTHR32071:SF117">
    <property type="entry name" value="PTS-DEPENDENT DIHYDROXYACETONE KINASE OPERON REGULATORY PROTEIN-RELATED"/>
    <property type="match status" value="1"/>
</dbReference>
<evidence type="ECO:0000256" key="1">
    <source>
        <dbReference type="ARBA" id="ARBA00022741"/>
    </source>
</evidence>
<keyword evidence="6" id="KW-0597">Phosphoprotein</keyword>
<evidence type="ECO:0000256" key="7">
    <source>
        <dbReference type="SAM" id="Coils"/>
    </source>
</evidence>
<dbReference type="SUPFAM" id="SSF52540">
    <property type="entry name" value="P-loop containing nucleoside triphosphate hydrolases"/>
    <property type="match status" value="1"/>
</dbReference>
<gene>
    <name evidence="10" type="ORF">OUO13_06535</name>
</gene>
<proteinExistence type="predicted"/>
<evidence type="ECO:0000259" key="9">
    <source>
        <dbReference type="PROSITE" id="PS50110"/>
    </source>
</evidence>
<dbReference type="AlphaFoldDB" id="A0A9X3IRF7"/>
<sequence>MNAVRRHTILCVDDEPRSLETLERTLDEEFDVVCARSASEALQLLEQQRVAAVLCDQRMPGTSGVELLIRVRQQWPDTARLILSGYTDSEDIIRGLNEAGIFQYITKPWHPDHLLLALRNACRLVALESENTLLATEIRLTANQAESRIEEKKARLRQQFALDEIVRASDSPLQGICERVKRIAPYDIAVLINGPSGTGKELFARALHYNSLRADQPFVVENCGAMPDDLLASELFGHRKGAFTGAMHDHAGLFEQADGGTLFLDEIGDISPAFQVMLLRVLQEKEVRRVGDEKRRAVDVRIIAATNRDLEAEVAAGRFREDLYYRLAEMTMTLPPLAARRMDIPVLAGHFLRQASQSFAKPARGFSEEAMTALKHWHWPGNVRELQNEIRRMLVLAEQDLIGAELISPRLLRNLPDSDEPEPILEALLRRQEGWSEGSTLKDKTELLEKQLLRETMIRHRWNKSRAADELGLSRVGLRAKLERYGLEPLA</sequence>
<dbReference type="InterPro" id="IPR003593">
    <property type="entry name" value="AAA+_ATPase"/>
</dbReference>
<dbReference type="SUPFAM" id="SSF52172">
    <property type="entry name" value="CheY-like"/>
    <property type="match status" value="1"/>
</dbReference>
<dbReference type="PROSITE" id="PS50045">
    <property type="entry name" value="SIGMA54_INTERACT_4"/>
    <property type="match status" value="1"/>
</dbReference>
<keyword evidence="4" id="KW-0238">DNA-binding</keyword>
<dbReference type="Gene3D" id="1.10.10.60">
    <property type="entry name" value="Homeodomain-like"/>
    <property type="match status" value="1"/>
</dbReference>
<dbReference type="FunFam" id="3.40.50.300:FF:000006">
    <property type="entry name" value="DNA-binding transcriptional regulator NtrC"/>
    <property type="match status" value="1"/>
</dbReference>
<organism evidence="10 11">
    <name type="scientific">Parathalassolituus penaei</name>
    <dbReference type="NCBI Taxonomy" id="2997323"/>
    <lineage>
        <taxon>Bacteria</taxon>
        <taxon>Pseudomonadati</taxon>
        <taxon>Pseudomonadota</taxon>
        <taxon>Gammaproteobacteria</taxon>
        <taxon>Oceanospirillales</taxon>
        <taxon>Oceanospirillaceae</taxon>
        <taxon>Parathalassolituus</taxon>
    </lineage>
</organism>
<dbReference type="EMBL" id="JAPNOA010000019">
    <property type="protein sequence ID" value="MCY0964836.1"/>
    <property type="molecule type" value="Genomic_DNA"/>
</dbReference>
<name>A0A9X3IRF7_9GAMM</name>
<evidence type="ECO:0000256" key="6">
    <source>
        <dbReference type="PROSITE-ProRule" id="PRU00169"/>
    </source>
</evidence>
<dbReference type="InterPro" id="IPR009057">
    <property type="entry name" value="Homeodomain-like_sf"/>
</dbReference>
<dbReference type="Gene3D" id="3.40.50.300">
    <property type="entry name" value="P-loop containing nucleotide triphosphate hydrolases"/>
    <property type="match status" value="1"/>
</dbReference>
<feature type="domain" description="Sigma-54 factor interaction" evidence="8">
    <location>
        <begin position="166"/>
        <end position="395"/>
    </location>
</feature>
<dbReference type="Pfam" id="PF00072">
    <property type="entry name" value="Response_reg"/>
    <property type="match status" value="1"/>
</dbReference>
<evidence type="ECO:0000256" key="4">
    <source>
        <dbReference type="ARBA" id="ARBA00023125"/>
    </source>
</evidence>
<accession>A0A9X3IRF7</accession>
<keyword evidence="5" id="KW-0804">Transcription</keyword>
<dbReference type="GO" id="GO:0006355">
    <property type="term" value="P:regulation of DNA-templated transcription"/>
    <property type="evidence" value="ECO:0007669"/>
    <property type="project" value="InterPro"/>
</dbReference>
<dbReference type="PRINTS" id="PR01590">
    <property type="entry name" value="HTHFIS"/>
</dbReference>
<dbReference type="InterPro" id="IPR058031">
    <property type="entry name" value="AAA_lid_NorR"/>
</dbReference>
<protein>
    <submittedName>
        <fullName evidence="10">Sigma-54 dependent transcriptional regulator</fullName>
    </submittedName>
</protein>
<dbReference type="PANTHER" id="PTHR32071">
    <property type="entry name" value="TRANSCRIPTIONAL REGULATORY PROTEIN"/>
    <property type="match status" value="1"/>
</dbReference>
<dbReference type="Pfam" id="PF00158">
    <property type="entry name" value="Sigma54_activat"/>
    <property type="match status" value="1"/>
</dbReference>
<evidence type="ECO:0000256" key="2">
    <source>
        <dbReference type="ARBA" id="ARBA00022840"/>
    </source>
</evidence>
<dbReference type="InterPro" id="IPR027417">
    <property type="entry name" value="P-loop_NTPase"/>
</dbReference>
<dbReference type="InterPro" id="IPR011006">
    <property type="entry name" value="CheY-like_superfamily"/>
</dbReference>
<dbReference type="PROSITE" id="PS00676">
    <property type="entry name" value="SIGMA54_INTERACT_2"/>
    <property type="match status" value="1"/>
</dbReference>
<dbReference type="RefSeq" id="WP_283173053.1">
    <property type="nucleotide sequence ID" value="NZ_JAPNOA010000019.1"/>
</dbReference>
<evidence type="ECO:0000259" key="8">
    <source>
        <dbReference type="PROSITE" id="PS50045"/>
    </source>
</evidence>
<comment type="caution">
    <text evidence="10">The sequence shown here is derived from an EMBL/GenBank/DDBJ whole genome shotgun (WGS) entry which is preliminary data.</text>
</comment>
<dbReference type="GO" id="GO:0005524">
    <property type="term" value="F:ATP binding"/>
    <property type="evidence" value="ECO:0007669"/>
    <property type="project" value="UniProtKB-KW"/>
</dbReference>
<dbReference type="GO" id="GO:0000160">
    <property type="term" value="P:phosphorelay signal transduction system"/>
    <property type="evidence" value="ECO:0007669"/>
    <property type="project" value="InterPro"/>
</dbReference>